<evidence type="ECO:0000313" key="2">
    <source>
        <dbReference type="EMBL" id="CAG7731498.1"/>
    </source>
</evidence>
<accession>A0A8J2K1J3</accession>
<comment type="caution">
    <text evidence="2">The sequence shown here is derived from an EMBL/GenBank/DDBJ whole genome shotgun (WGS) entry which is preliminary data.</text>
</comment>
<dbReference type="EMBL" id="CAJVCH010213849">
    <property type="protein sequence ID" value="CAG7731498.1"/>
    <property type="molecule type" value="Genomic_DNA"/>
</dbReference>
<reference evidence="2" key="1">
    <citation type="submission" date="2021-06" db="EMBL/GenBank/DDBJ databases">
        <authorList>
            <person name="Hodson N. C."/>
            <person name="Mongue J. A."/>
            <person name="Jaron S. K."/>
        </authorList>
    </citation>
    <scope>NUCLEOTIDE SEQUENCE</scope>
</reference>
<gene>
    <name evidence="2" type="ORF">AFUS01_LOCUS20085</name>
</gene>
<organism evidence="2 3">
    <name type="scientific">Allacma fusca</name>
    <dbReference type="NCBI Taxonomy" id="39272"/>
    <lineage>
        <taxon>Eukaryota</taxon>
        <taxon>Metazoa</taxon>
        <taxon>Ecdysozoa</taxon>
        <taxon>Arthropoda</taxon>
        <taxon>Hexapoda</taxon>
        <taxon>Collembola</taxon>
        <taxon>Symphypleona</taxon>
        <taxon>Sminthuridae</taxon>
        <taxon>Allacma</taxon>
    </lineage>
</organism>
<evidence type="ECO:0000313" key="3">
    <source>
        <dbReference type="Proteomes" id="UP000708208"/>
    </source>
</evidence>
<dbReference type="Proteomes" id="UP000708208">
    <property type="component" value="Unassembled WGS sequence"/>
</dbReference>
<name>A0A8J2K1J3_9HEXA</name>
<feature type="region of interest" description="Disordered" evidence="1">
    <location>
        <begin position="1"/>
        <end position="38"/>
    </location>
</feature>
<protein>
    <submittedName>
        <fullName evidence="2">Uncharacterized protein</fullName>
    </submittedName>
</protein>
<keyword evidence="3" id="KW-1185">Reference proteome</keyword>
<proteinExistence type="predicted"/>
<evidence type="ECO:0000256" key="1">
    <source>
        <dbReference type="SAM" id="MobiDB-lite"/>
    </source>
</evidence>
<dbReference type="AlphaFoldDB" id="A0A8J2K1J3"/>
<sequence length="110" mass="12310">MKTGAGEPWPNISKYFKQPACDGGGEDDYGPGGNPLSGEKERFYLPKFFKIVTANATSVDRPSKKIGAKFCRNMKCQASTVHQYPNVPEGWSRCQRCSLSYLHDCELKQE</sequence>